<dbReference type="OrthoDB" id="9802264at2"/>
<dbReference type="GO" id="GO:0016887">
    <property type="term" value="F:ATP hydrolysis activity"/>
    <property type="evidence" value="ECO:0007669"/>
    <property type="project" value="InterPro"/>
</dbReference>
<evidence type="ECO:0000259" key="4">
    <source>
        <dbReference type="PROSITE" id="PS50893"/>
    </source>
</evidence>
<organism evidence="5 6">
    <name type="scientific">Austwickia chelonae NBRC 105200</name>
    <dbReference type="NCBI Taxonomy" id="1184607"/>
    <lineage>
        <taxon>Bacteria</taxon>
        <taxon>Bacillati</taxon>
        <taxon>Actinomycetota</taxon>
        <taxon>Actinomycetes</taxon>
        <taxon>Micrococcales</taxon>
        <taxon>Dermatophilaceae</taxon>
        <taxon>Austwickia</taxon>
    </lineage>
</organism>
<evidence type="ECO:0000313" key="6">
    <source>
        <dbReference type="Proteomes" id="UP000008495"/>
    </source>
</evidence>
<name>K6UMN2_9MICO</name>
<evidence type="ECO:0000256" key="2">
    <source>
        <dbReference type="ARBA" id="ARBA00022741"/>
    </source>
</evidence>
<dbReference type="InterPro" id="IPR003439">
    <property type="entry name" value="ABC_transporter-like_ATP-bd"/>
</dbReference>
<dbReference type="InterPro" id="IPR003593">
    <property type="entry name" value="AAA+_ATPase"/>
</dbReference>
<dbReference type="GO" id="GO:0005524">
    <property type="term" value="F:ATP binding"/>
    <property type="evidence" value="ECO:0007669"/>
    <property type="project" value="UniProtKB-KW"/>
</dbReference>
<dbReference type="RefSeq" id="WP_006503016.1">
    <property type="nucleotide sequence ID" value="NZ_BAGZ01000008.1"/>
</dbReference>
<proteinExistence type="predicted"/>
<keyword evidence="1" id="KW-0813">Transport</keyword>
<dbReference type="FunFam" id="3.40.50.300:FF:000032">
    <property type="entry name" value="Export ABC transporter ATP-binding protein"/>
    <property type="match status" value="1"/>
</dbReference>
<accession>K6UMN2</accession>
<dbReference type="PROSITE" id="PS00211">
    <property type="entry name" value="ABC_TRANSPORTER_1"/>
    <property type="match status" value="1"/>
</dbReference>
<dbReference type="InterPro" id="IPR027417">
    <property type="entry name" value="P-loop_NTPase"/>
</dbReference>
<dbReference type="InterPro" id="IPR015854">
    <property type="entry name" value="ABC_transpr_LolD-like"/>
</dbReference>
<dbReference type="GO" id="GO:0098796">
    <property type="term" value="C:membrane protein complex"/>
    <property type="evidence" value="ECO:0007669"/>
    <property type="project" value="UniProtKB-ARBA"/>
</dbReference>
<evidence type="ECO:0000313" key="5">
    <source>
        <dbReference type="EMBL" id="GAB78261.1"/>
    </source>
</evidence>
<dbReference type="SMART" id="SM00382">
    <property type="entry name" value="AAA"/>
    <property type="match status" value="1"/>
</dbReference>
<keyword evidence="3 5" id="KW-0067">ATP-binding</keyword>
<dbReference type="CDD" id="cd03255">
    <property type="entry name" value="ABC_MJ0796_LolCDE_FtsE"/>
    <property type="match status" value="1"/>
</dbReference>
<dbReference type="PANTHER" id="PTHR24220:SF685">
    <property type="entry name" value="ABC TRANSPORTER RELATED"/>
    <property type="match status" value="1"/>
</dbReference>
<sequence length="240" mass="26022">MTTAFTRPRTRAAIRTEHLAKLYGSGQTGVTALDRIDVEIFAGEFTAVMGPSGSGKSTLMHVTAGLDEATSGRSWIGETEITCLSDDELTRLRRDRIGFVFQAFNLMPTLDARANMLLPLKLAGRRVEQDWFDQVVTVLGIGDRLGHRPSELSGGQQQRIAIARALLSRPAVIFADEPTGALDSASGDAILEFLSHSVRELGQTVVMVTHDDHAASYTDRIITLTDGRIVSDDIRAGAEV</sequence>
<feature type="domain" description="ABC transporter" evidence="4">
    <location>
        <begin position="14"/>
        <end position="240"/>
    </location>
</feature>
<gene>
    <name evidence="5" type="ORF">AUCHE_08_05070</name>
</gene>
<comment type="caution">
    <text evidence="5">The sequence shown here is derived from an EMBL/GenBank/DDBJ whole genome shotgun (WGS) entry which is preliminary data.</text>
</comment>
<dbReference type="EMBL" id="BAGZ01000008">
    <property type="protein sequence ID" value="GAB78261.1"/>
    <property type="molecule type" value="Genomic_DNA"/>
</dbReference>
<dbReference type="InterPro" id="IPR017871">
    <property type="entry name" value="ABC_transporter-like_CS"/>
</dbReference>
<keyword evidence="2" id="KW-0547">Nucleotide-binding</keyword>
<keyword evidence="6" id="KW-1185">Reference proteome</keyword>
<evidence type="ECO:0000256" key="3">
    <source>
        <dbReference type="ARBA" id="ARBA00022840"/>
    </source>
</evidence>
<evidence type="ECO:0000256" key="1">
    <source>
        <dbReference type="ARBA" id="ARBA00022448"/>
    </source>
</evidence>
<dbReference type="Gene3D" id="3.40.50.300">
    <property type="entry name" value="P-loop containing nucleotide triphosphate hydrolases"/>
    <property type="match status" value="1"/>
</dbReference>
<dbReference type="GO" id="GO:0022857">
    <property type="term" value="F:transmembrane transporter activity"/>
    <property type="evidence" value="ECO:0007669"/>
    <property type="project" value="UniProtKB-ARBA"/>
</dbReference>
<protein>
    <submittedName>
        <fullName evidence="5">Putative ABC transporter ATP-binding protein</fullName>
    </submittedName>
</protein>
<dbReference type="SUPFAM" id="SSF52540">
    <property type="entry name" value="P-loop containing nucleoside triphosphate hydrolases"/>
    <property type="match status" value="1"/>
</dbReference>
<dbReference type="PANTHER" id="PTHR24220">
    <property type="entry name" value="IMPORT ATP-BINDING PROTEIN"/>
    <property type="match status" value="1"/>
</dbReference>
<dbReference type="Pfam" id="PF00005">
    <property type="entry name" value="ABC_tran"/>
    <property type="match status" value="1"/>
</dbReference>
<dbReference type="Proteomes" id="UP000008495">
    <property type="component" value="Unassembled WGS sequence"/>
</dbReference>
<dbReference type="AlphaFoldDB" id="K6UMN2"/>
<reference evidence="5 6" key="1">
    <citation type="submission" date="2012-08" db="EMBL/GenBank/DDBJ databases">
        <title>Whole genome shotgun sequence of Austwickia chelonae NBRC 105200.</title>
        <authorList>
            <person name="Yoshida I."/>
            <person name="Hosoyama A."/>
            <person name="Tsuchikane K."/>
            <person name="Katsumata H."/>
            <person name="Ando Y."/>
            <person name="Ohji S."/>
            <person name="Hamada M."/>
            <person name="Tamura T."/>
            <person name="Yamazoe A."/>
            <person name="Yamazaki S."/>
            <person name="Fujita N."/>
        </authorList>
    </citation>
    <scope>NUCLEOTIDE SEQUENCE [LARGE SCALE GENOMIC DNA]</scope>
    <source>
        <strain evidence="5 6">NBRC 105200</strain>
    </source>
</reference>
<dbReference type="PROSITE" id="PS50893">
    <property type="entry name" value="ABC_TRANSPORTER_2"/>
    <property type="match status" value="1"/>
</dbReference>
<dbReference type="InterPro" id="IPR017911">
    <property type="entry name" value="MacB-like_ATP-bd"/>
</dbReference>
<dbReference type="STRING" id="100225.SAMN05421595_0777"/>
<dbReference type="GO" id="GO:0005886">
    <property type="term" value="C:plasma membrane"/>
    <property type="evidence" value="ECO:0007669"/>
    <property type="project" value="TreeGrafter"/>
</dbReference>
<dbReference type="eggNOG" id="COG1136">
    <property type="taxonomic scope" value="Bacteria"/>
</dbReference>